<evidence type="ECO:0000259" key="1">
    <source>
        <dbReference type="PROSITE" id="PS51750"/>
    </source>
</evidence>
<protein>
    <submittedName>
        <fullName evidence="2">Phage-encoded protein</fullName>
    </submittedName>
</protein>
<dbReference type="AlphaFoldDB" id="A0AB38EGZ5"/>
<dbReference type="Pfam" id="PF02498">
    <property type="entry name" value="Bro-N"/>
    <property type="match status" value="1"/>
</dbReference>
<organism evidence="2 3">
    <name type="scientific">Pseudomonas syringae pv. persicae</name>
    <dbReference type="NCBI Taxonomy" id="237306"/>
    <lineage>
        <taxon>Bacteria</taxon>
        <taxon>Pseudomonadati</taxon>
        <taxon>Pseudomonadota</taxon>
        <taxon>Gammaproteobacteria</taxon>
        <taxon>Pseudomonadales</taxon>
        <taxon>Pseudomonadaceae</taxon>
        <taxon>Pseudomonas</taxon>
    </lineage>
</organism>
<feature type="domain" description="Bro-N" evidence="1">
    <location>
        <begin position="27"/>
        <end position="128"/>
    </location>
</feature>
<dbReference type="Pfam" id="PF03374">
    <property type="entry name" value="ANT"/>
    <property type="match status" value="1"/>
</dbReference>
<evidence type="ECO:0000313" key="3">
    <source>
        <dbReference type="Proteomes" id="UP000237580"/>
    </source>
</evidence>
<dbReference type="EMBL" id="ODAM01000094">
    <property type="protein sequence ID" value="SOQ11875.1"/>
    <property type="molecule type" value="Genomic_DNA"/>
</dbReference>
<dbReference type="PROSITE" id="PS51750">
    <property type="entry name" value="BRO_N"/>
    <property type="match status" value="1"/>
</dbReference>
<sequence>MHTQSNDVQALKNPAPRNASFESVARTVNLFNFDGFDVRVVMVDGDPWFSARDVAERLGYANPQKAVRDHCKSARQVGVNESFTLGPQANIIPERDVYRLVMRSKMPEAERFEDWVVSEVLPSIRKTASYTVEPRVIATLPDFSNPAAAARAWAEQFELQQAANQALAIAAPKAEFVDKYVESTGLKGFRQTAKLLGANEARFREFLLDRRIMYRMGGEWQAYQSHVDAGRFQVKTGTSDAGHAFNQAKFTPKGVNWIAGLWAQYKLEAK</sequence>
<reference evidence="2 3" key="1">
    <citation type="submission" date="2017-11" db="EMBL/GenBank/DDBJ databases">
        <authorList>
            <person name="Blom J."/>
        </authorList>
    </citation>
    <scope>NUCLEOTIDE SEQUENCE [LARGE SCALE GENOMIC DNA]</scope>
    <source>
        <strain evidence="2">NCPPB 2254</strain>
    </source>
</reference>
<dbReference type="PANTHER" id="PTHR36180">
    <property type="entry name" value="DNA-BINDING PROTEIN-RELATED-RELATED"/>
    <property type="match status" value="1"/>
</dbReference>
<proteinExistence type="predicted"/>
<dbReference type="PANTHER" id="PTHR36180:SF2">
    <property type="entry name" value="BRO FAMILY PROTEIN"/>
    <property type="match status" value="1"/>
</dbReference>
<dbReference type="Proteomes" id="UP000237580">
    <property type="component" value="Unassembled WGS sequence"/>
</dbReference>
<dbReference type="SMART" id="SM01040">
    <property type="entry name" value="Bro-N"/>
    <property type="match status" value="1"/>
</dbReference>
<dbReference type="RefSeq" id="WP_258082014.1">
    <property type="nucleotide sequence ID" value="NZ_ODAL01000080.1"/>
</dbReference>
<dbReference type="InterPro" id="IPR003497">
    <property type="entry name" value="BRO_N_domain"/>
</dbReference>
<dbReference type="GO" id="GO:0003677">
    <property type="term" value="F:DNA binding"/>
    <property type="evidence" value="ECO:0007669"/>
    <property type="project" value="InterPro"/>
</dbReference>
<accession>A0AB38EGZ5</accession>
<comment type="caution">
    <text evidence="2">The sequence shown here is derived from an EMBL/GenBank/DDBJ whole genome shotgun (WGS) entry which is preliminary data.</text>
</comment>
<dbReference type="InterPro" id="IPR005039">
    <property type="entry name" value="Ant_C"/>
</dbReference>
<evidence type="ECO:0000313" key="2">
    <source>
        <dbReference type="EMBL" id="SOQ11875.1"/>
    </source>
</evidence>
<name>A0AB38EGZ5_9PSED</name>
<gene>
    <name evidence="2" type="ORF">NCPPB2254_03587</name>
</gene>